<dbReference type="UniPathway" id="UPA00219"/>
<keyword evidence="11 14" id="KW-0131">Cell cycle</keyword>
<dbReference type="InterPro" id="IPR000713">
    <property type="entry name" value="Mur_ligase_N"/>
</dbReference>
<evidence type="ECO:0000313" key="19">
    <source>
        <dbReference type="Proteomes" id="UP000007054"/>
    </source>
</evidence>
<dbReference type="BioCyc" id="RCHA213810:RUM_RS04765-MONOMER"/>
<dbReference type="Pfam" id="PF08245">
    <property type="entry name" value="Mur_ligase_M"/>
    <property type="match status" value="1"/>
</dbReference>
<dbReference type="GO" id="GO:0009252">
    <property type="term" value="P:peptidoglycan biosynthetic process"/>
    <property type="evidence" value="ECO:0007669"/>
    <property type="project" value="UniProtKB-UniRule"/>
</dbReference>
<evidence type="ECO:0000256" key="8">
    <source>
        <dbReference type="ARBA" id="ARBA00022840"/>
    </source>
</evidence>
<evidence type="ECO:0000256" key="10">
    <source>
        <dbReference type="ARBA" id="ARBA00022984"/>
    </source>
</evidence>
<dbReference type="NCBIfam" id="TIGR01082">
    <property type="entry name" value="murC"/>
    <property type="match status" value="1"/>
</dbReference>
<keyword evidence="5 14" id="KW-0436">Ligase</keyword>
<feature type="domain" description="Mur ligase N-terminal catalytic" evidence="15">
    <location>
        <begin position="11"/>
        <end position="108"/>
    </location>
</feature>
<dbReference type="SUPFAM" id="SSF51984">
    <property type="entry name" value="MurCD N-terminal domain"/>
    <property type="match status" value="1"/>
</dbReference>
<dbReference type="Gene3D" id="3.90.190.20">
    <property type="entry name" value="Mur ligase, C-terminal domain"/>
    <property type="match status" value="1"/>
</dbReference>
<dbReference type="GO" id="GO:0008360">
    <property type="term" value="P:regulation of cell shape"/>
    <property type="evidence" value="ECO:0007669"/>
    <property type="project" value="UniProtKB-KW"/>
</dbReference>
<keyword evidence="7 14" id="KW-0547">Nucleotide-binding</keyword>
<dbReference type="InterPro" id="IPR036615">
    <property type="entry name" value="Mur_ligase_C_dom_sf"/>
</dbReference>
<dbReference type="HOGENOM" id="CLU_028104_1_0_9"/>
<dbReference type="SUPFAM" id="SSF53623">
    <property type="entry name" value="MurD-like peptide ligases, catalytic domain"/>
    <property type="match status" value="1"/>
</dbReference>
<dbReference type="GeneID" id="83155749"/>
<keyword evidence="8 14" id="KW-0067">ATP-binding</keyword>
<dbReference type="InterPro" id="IPR004101">
    <property type="entry name" value="Mur_ligase_C"/>
</dbReference>
<dbReference type="EMBL" id="FP929052">
    <property type="protein sequence ID" value="CBL17158.1"/>
    <property type="molecule type" value="Genomic_DNA"/>
</dbReference>
<evidence type="ECO:0000256" key="6">
    <source>
        <dbReference type="ARBA" id="ARBA00022618"/>
    </source>
</evidence>
<dbReference type="Gene3D" id="3.40.1190.10">
    <property type="entry name" value="Mur-like, catalytic domain"/>
    <property type="match status" value="1"/>
</dbReference>
<dbReference type="KEGG" id="rch:RUM_09910"/>
<keyword evidence="19" id="KW-1185">Reference proteome</keyword>
<organism evidence="18 19">
    <name type="scientific">Ruminococcus champanellensis (strain DSM 18848 / JCM 17042 / KCTC 15320 / 18P13)</name>
    <dbReference type="NCBI Taxonomy" id="213810"/>
    <lineage>
        <taxon>Bacteria</taxon>
        <taxon>Bacillati</taxon>
        <taxon>Bacillota</taxon>
        <taxon>Clostridia</taxon>
        <taxon>Eubacteriales</taxon>
        <taxon>Oscillospiraceae</taxon>
        <taxon>Ruminococcus</taxon>
    </lineage>
</organism>
<dbReference type="STRING" id="213810.RUM_09910"/>
<dbReference type="GO" id="GO:0005524">
    <property type="term" value="F:ATP binding"/>
    <property type="evidence" value="ECO:0007669"/>
    <property type="project" value="UniProtKB-UniRule"/>
</dbReference>
<evidence type="ECO:0000256" key="7">
    <source>
        <dbReference type="ARBA" id="ARBA00022741"/>
    </source>
</evidence>
<evidence type="ECO:0000256" key="12">
    <source>
        <dbReference type="ARBA" id="ARBA00023316"/>
    </source>
</evidence>
<reference evidence="18 19" key="1">
    <citation type="submission" date="2010-03" db="EMBL/GenBank/DDBJ databases">
        <title>The genome sequence of Ruminococcus sp. 18P13.</title>
        <authorList>
            <consortium name="metaHIT consortium -- http://www.metahit.eu/"/>
            <person name="Pajon A."/>
            <person name="Turner K."/>
            <person name="Parkhill J."/>
            <person name="Bernalier A."/>
        </authorList>
    </citation>
    <scope>NUCLEOTIDE SEQUENCE [LARGE SCALE GENOMIC DNA]</scope>
    <source>
        <strain evidence="19">DSM 18848 / JCM 17042 / 18P13</strain>
    </source>
</reference>
<dbReference type="InterPro" id="IPR050061">
    <property type="entry name" value="MurCDEF_pg_biosynth"/>
</dbReference>
<evidence type="ECO:0000256" key="9">
    <source>
        <dbReference type="ARBA" id="ARBA00022960"/>
    </source>
</evidence>
<comment type="function">
    <text evidence="14">Cell wall formation.</text>
</comment>
<dbReference type="Proteomes" id="UP000007054">
    <property type="component" value="Chromosome"/>
</dbReference>
<dbReference type="InterPro" id="IPR005758">
    <property type="entry name" value="UDP-N-AcMur_Ala_ligase_MurC"/>
</dbReference>
<keyword evidence="9 14" id="KW-0133">Cell shape</keyword>
<dbReference type="Gene3D" id="3.40.50.720">
    <property type="entry name" value="NAD(P)-binding Rossmann-like Domain"/>
    <property type="match status" value="1"/>
</dbReference>
<feature type="domain" description="Mur ligase central" evidence="17">
    <location>
        <begin position="115"/>
        <end position="294"/>
    </location>
</feature>
<dbReference type="EC" id="6.3.2.8" evidence="3 14"/>
<gene>
    <name evidence="14" type="primary">murC</name>
    <name evidence="18" type="ordered locus">RUM_09910</name>
</gene>
<evidence type="ECO:0000256" key="1">
    <source>
        <dbReference type="ARBA" id="ARBA00004496"/>
    </source>
</evidence>
<evidence type="ECO:0000259" key="17">
    <source>
        <dbReference type="Pfam" id="PF08245"/>
    </source>
</evidence>
<protein>
    <recommendedName>
        <fullName evidence="3 14">UDP-N-acetylmuramate--L-alanine ligase</fullName>
        <ecNumber evidence="3 14">6.3.2.8</ecNumber>
    </recommendedName>
    <alternativeName>
        <fullName evidence="14">UDP-N-acetylmuramoyl-L-alanine synthetase</fullName>
    </alternativeName>
</protein>
<dbReference type="PATRIC" id="fig|213810.4.peg.893"/>
<dbReference type="SUPFAM" id="SSF53244">
    <property type="entry name" value="MurD-like peptide ligases, peptide-binding domain"/>
    <property type="match status" value="1"/>
</dbReference>
<proteinExistence type="inferred from homology"/>
<keyword evidence="6 14" id="KW-0132">Cell division</keyword>
<evidence type="ECO:0000256" key="2">
    <source>
        <dbReference type="ARBA" id="ARBA00004752"/>
    </source>
</evidence>
<sequence>MNLNILNGKKHIHFIGIGGSGMYPLAQILHSWGYYLTGSDNNETETLEAVRKLGIPVMLGQRAENIAGADLIVHTAAIMADNPELIAAKASGVPVLERSELLGIVTSKYDNAICICGTHGKTTTTSMAAQILFTAGVDLSAFIGGKLPCIGGSGRAGKSDIMVCESCEFVDTFLKLYPDVAVILNVDADHLDYFGTLENVIKSFHKFAEKASRTVIYNGNDSNTRKAVEGISGKEMITFGNTPDCDYYAAQVQHVSGMETHFIAMHHDKPMGEIVLHVAGIHNVLNAMAAIAAADHAGVPFDAIQKGLCEFRGAGRRFEKVAQVGGITVVDDYAHHPAELTVTLNAAKEMGYRHVWAVFQPFTFSRTAMLLDDFAKALSIADTAVLTDIMGSREKNTYHIFTRNLAEKIPGCVWFPQDETEEPNDTRKYHNFDQVCDYICKHAQPGDLVITLGCGDVYKISRRLAKELPQG</sequence>
<comment type="catalytic activity">
    <reaction evidence="13 14">
        <text>UDP-N-acetyl-alpha-D-muramate + L-alanine + ATP = UDP-N-acetyl-alpha-D-muramoyl-L-alanine + ADP + phosphate + H(+)</text>
        <dbReference type="Rhea" id="RHEA:23372"/>
        <dbReference type="ChEBI" id="CHEBI:15378"/>
        <dbReference type="ChEBI" id="CHEBI:30616"/>
        <dbReference type="ChEBI" id="CHEBI:43474"/>
        <dbReference type="ChEBI" id="CHEBI:57972"/>
        <dbReference type="ChEBI" id="CHEBI:70757"/>
        <dbReference type="ChEBI" id="CHEBI:83898"/>
        <dbReference type="ChEBI" id="CHEBI:456216"/>
        <dbReference type="EC" id="6.3.2.8"/>
    </reaction>
</comment>
<dbReference type="Pfam" id="PF02875">
    <property type="entry name" value="Mur_ligase_C"/>
    <property type="match status" value="1"/>
</dbReference>
<evidence type="ECO:0000256" key="11">
    <source>
        <dbReference type="ARBA" id="ARBA00023306"/>
    </source>
</evidence>
<comment type="similarity">
    <text evidence="14">Belongs to the MurCDEF family.</text>
</comment>
<dbReference type="PANTHER" id="PTHR43445">
    <property type="entry name" value="UDP-N-ACETYLMURAMATE--L-ALANINE LIGASE-RELATED"/>
    <property type="match status" value="1"/>
</dbReference>
<accession>D4LC13</accession>
<feature type="domain" description="Mur ligase C-terminal" evidence="16">
    <location>
        <begin position="316"/>
        <end position="455"/>
    </location>
</feature>
<keyword evidence="4 14" id="KW-0963">Cytoplasm</keyword>
<comment type="pathway">
    <text evidence="2 14">Cell wall biogenesis; peptidoglycan biosynthesis.</text>
</comment>
<dbReference type="RefSeq" id="WP_015558065.1">
    <property type="nucleotide sequence ID" value="NC_021039.1"/>
</dbReference>
<evidence type="ECO:0000256" key="4">
    <source>
        <dbReference type="ARBA" id="ARBA00022490"/>
    </source>
</evidence>
<evidence type="ECO:0000256" key="5">
    <source>
        <dbReference type="ARBA" id="ARBA00022598"/>
    </source>
</evidence>
<comment type="subcellular location">
    <subcellularLocation>
        <location evidence="1 14">Cytoplasm</location>
    </subcellularLocation>
</comment>
<dbReference type="GO" id="GO:0051301">
    <property type="term" value="P:cell division"/>
    <property type="evidence" value="ECO:0007669"/>
    <property type="project" value="UniProtKB-KW"/>
</dbReference>
<evidence type="ECO:0000259" key="16">
    <source>
        <dbReference type="Pfam" id="PF02875"/>
    </source>
</evidence>
<evidence type="ECO:0000256" key="13">
    <source>
        <dbReference type="ARBA" id="ARBA00047833"/>
    </source>
</evidence>
<dbReference type="HAMAP" id="MF_00046">
    <property type="entry name" value="MurC"/>
    <property type="match status" value="1"/>
</dbReference>
<evidence type="ECO:0000259" key="15">
    <source>
        <dbReference type="Pfam" id="PF01225"/>
    </source>
</evidence>
<dbReference type="GO" id="GO:0008763">
    <property type="term" value="F:UDP-N-acetylmuramate-L-alanine ligase activity"/>
    <property type="evidence" value="ECO:0007669"/>
    <property type="project" value="UniProtKB-UniRule"/>
</dbReference>
<dbReference type="GO" id="GO:0071555">
    <property type="term" value="P:cell wall organization"/>
    <property type="evidence" value="ECO:0007669"/>
    <property type="project" value="UniProtKB-KW"/>
</dbReference>
<dbReference type="AlphaFoldDB" id="D4LC13"/>
<keyword evidence="12 14" id="KW-0961">Cell wall biogenesis/degradation</keyword>
<name>D4LC13_RUMC1</name>
<evidence type="ECO:0000256" key="14">
    <source>
        <dbReference type="HAMAP-Rule" id="MF_00046"/>
    </source>
</evidence>
<feature type="binding site" evidence="14">
    <location>
        <begin position="117"/>
        <end position="123"/>
    </location>
    <ligand>
        <name>ATP</name>
        <dbReference type="ChEBI" id="CHEBI:30616"/>
    </ligand>
</feature>
<dbReference type="GO" id="GO:0005737">
    <property type="term" value="C:cytoplasm"/>
    <property type="evidence" value="ECO:0007669"/>
    <property type="project" value="UniProtKB-SubCell"/>
</dbReference>
<dbReference type="InterPro" id="IPR013221">
    <property type="entry name" value="Mur_ligase_cen"/>
</dbReference>
<evidence type="ECO:0000313" key="18">
    <source>
        <dbReference type="EMBL" id="CBL17158.1"/>
    </source>
</evidence>
<keyword evidence="10 14" id="KW-0573">Peptidoglycan synthesis</keyword>
<dbReference type="PANTHER" id="PTHR43445:SF3">
    <property type="entry name" value="UDP-N-ACETYLMURAMATE--L-ALANINE LIGASE"/>
    <property type="match status" value="1"/>
</dbReference>
<dbReference type="InterPro" id="IPR036565">
    <property type="entry name" value="Mur-like_cat_sf"/>
</dbReference>
<evidence type="ECO:0000256" key="3">
    <source>
        <dbReference type="ARBA" id="ARBA00012211"/>
    </source>
</evidence>
<dbReference type="Pfam" id="PF01225">
    <property type="entry name" value="Mur_ligase"/>
    <property type="match status" value="1"/>
</dbReference>